<evidence type="ECO:0000259" key="2">
    <source>
        <dbReference type="PROSITE" id="PS50172"/>
    </source>
</evidence>
<dbReference type="Pfam" id="PF00533">
    <property type="entry name" value="BRCT"/>
    <property type="match status" value="1"/>
</dbReference>
<gene>
    <name evidence="3" type="ORF">LSH36_35g01001</name>
</gene>
<dbReference type="InterPro" id="IPR036420">
    <property type="entry name" value="BRCT_dom_sf"/>
</dbReference>
<evidence type="ECO:0000256" key="1">
    <source>
        <dbReference type="SAM" id="MobiDB-lite"/>
    </source>
</evidence>
<organism evidence="3 4">
    <name type="scientific">Paralvinella palmiformis</name>
    <dbReference type="NCBI Taxonomy" id="53620"/>
    <lineage>
        <taxon>Eukaryota</taxon>
        <taxon>Metazoa</taxon>
        <taxon>Spiralia</taxon>
        <taxon>Lophotrochozoa</taxon>
        <taxon>Annelida</taxon>
        <taxon>Polychaeta</taxon>
        <taxon>Sedentaria</taxon>
        <taxon>Canalipalpata</taxon>
        <taxon>Terebellida</taxon>
        <taxon>Terebelliformia</taxon>
        <taxon>Alvinellidae</taxon>
        <taxon>Paralvinella</taxon>
    </lineage>
</organism>
<name>A0AAD9K9X0_9ANNE</name>
<dbReference type="Gene3D" id="3.30.470.30">
    <property type="entry name" value="DNA ligase/mRNA capping enzyme"/>
    <property type="match status" value="1"/>
</dbReference>
<comment type="caution">
    <text evidence="3">The sequence shown here is derived from an EMBL/GenBank/DDBJ whole genome shotgun (WGS) entry which is preliminary data.</text>
</comment>
<dbReference type="EMBL" id="JAODUP010000035">
    <property type="protein sequence ID" value="KAK2166770.1"/>
    <property type="molecule type" value="Genomic_DNA"/>
</dbReference>
<feature type="compositionally biased region" description="Polar residues" evidence="1">
    <location>
        <begin position="131"/>
        <end position="150"/>
    </location>
</feature>
<feature type="compositionally biased region" description="Polar residues" evidence="1">
    <location>
        <begin position="178"/>
        <end position="190"/>
    </location>
</feature>
<feature type="region of interest" description="Disordered" evidence="1">
    <location>
        <begin position="131"/>
        <end position="151"/>
    </location>
</feature>
<protein>
    <recommendedName>
        <fullName evidence="2">BRCT domain-containing protein</fullName>
    </recommendedName>
</protein>
<dbReference type="InterPro" id="IPR019406">
    <property type="entry name" value="APLF_PBZ"/>
</dbReference>
<evidence type="ECO:0000313" key="3">
    <source>
        <dbReference type="EMBL" id="KAK2166770.1"/>
    </source>
</evidence>
<dbReference type="PROSITE" id="PS50172">
    <property type="entry name" value="BRCT"/>
    <property type="match status" value="1"/>
</dbReference>
<dbReference type="Gene3D" id="3.40.50.10190">
    <property type="entry name" value="BRCT domain"/>
    <property type="match status" value="1"/>
</dbReference>
<evidence type="ECO:0000313" key="4">
    <source>
        <dbReference type="Proteomes" id="UP001208570"/>
    </source>
</evidence>
<dbReference type="Proteomes" id="UP001208570">
    <property type="component" value="Unassembled WGS sequence"/>
</dbReference>
<dbReference type="InterPro" id="IPR001357">
    <property type="entry name" value="BRCT_dom"/>
</dbReference>
<feature type="region of interest" description="Disordered" evidence="1">
    <location>
        <begin position="164"/>
        <end position="190"/>
    </location>
</feature>
<accession>A0AAD9K9X0</accession>
<dbReference type="Pfam" id="PF10283">
    <property type="entry name" value="zf-CCHH"/>
    <property type="match status" value="1"/>
</dbReference>
<reference evidence="3" key="1">
    <citation type="journal article" date="2023" name="Mol. Biol. Evol.">
        <title>Third-Generation Sequencing Reveals the Adaptive Role of the Epigenome in Three Deep-Sea Polychaetes.</title>
        <authorList>
            <person name="Perez M."/>
            <person name="Aroh O."/>
            <person name="Sun Y."/>
            <person name="Lan Y."/>
            <person name="Juniper S.K."/>
            <person name="Young C.R."/>
            <person name="Angers B."/>
            <person name="Qian P.Y."/>
        </authorList>
    </citation>
    <scope>NUCLEOTIDE SEQUENCE</scope>
    <source>
        <strain evidence="3">P08H-3</strain>
    </source>
</reference>
<sequence>MACTAGGTTKPKCRYWDKCFRKEKAHLQQYLHPNKDGADTGLHSDGKTGKKTLKLSGKNVLFLGTFSGTSNAQMVEQAKLYGCRVTEEMAEDVDIVVIGTGTTSEESEAKKLGLRIVTADYWQDLLSRSTSAPLTRSQSQTNSQPSTMASSVKLGEDVILKLKRQRTHNMSDDEDGETTPTKKPNTSGNDALSKCINNNYPVNMHLDGELFGGRGKFQETVSIVKNAGSLRWKELEYHVRYILSR</sequence>
<dbReference type="AlphaFoldDB" id="A0AAD9K9X0"/>
<keyword evidence="4" id="KW-1185">Reference proteome</keyword>
<proteinExistence type="predicted"/>
<dbReference type="SUPFAM" id="SSF52113">
    <property type="entry name" value="BRCT domain"/>
    <property type="match status" value="1"/>
</dbReference>
<dbReference type="SMART" id="SM00292">
    <property type="entry name" value="BRCT"/>
    <property type="match status" value="1"/>
</dbReference>
<feature type="domain" description="BRCT" evidence="2">
    <location>
        <begin position="50"/>
        <end position="121"/>
    </location>
</feature>